<organism evidence="3 4">
    <name type="scientific">Mesobacillus subterraneus</name>
    <dbReference type="NCBI Taxonomy" id="285983"/>
    <lineage>
        <taxon>Bacteria</taxon>
        <taxon>Bacillati</taxon>
        <taxon>Bacillota</taxon>
        <taxon>Bacilli</taxon>
        <taxon>Bacillales</taxon>
        <taxon>Bacillaceae</taxon>
        <taxon>Mesobacillus</taxon>
    </lineage>
</organism>
<dbReference type="Gene3D" id="3.90.550.10">
    <property type="entry name" value="Spore Coat Polysaccharide Biosynthesis Protein SpsA, Chain A"/>
    <property type="match status" value="1"/>
</dbReference>
<dbReference type="OrthoDB" id="396512at2"/>
<comment type="similarity">
    <text evidence="1">Belongs to the glycosyltransferase 2 family.</text>
</comment>
<dbReference type="InterPro" id="IPR029044">
    <property type="entry name" value="Nucleotide-diphossugar_trans"/>
</dbReference>
<proteinExistence type="inferred from homology"/>
<accession>A0A427TRJ5</accession>
<dbReference type="GO" id="GO:0016758">
    <property type="term" value="F:hexosyltransferase activity"/>
    <property type="evidence" value="ECO:0007669"/>
    <property type="project" value="UniProtKB-ARBA"/>
</dbReference>
<comment type="caution">
    <text evidence="3">The sequence shown here is derived from an EMBL/GenBank/DDBJ whole genome shotgun (WGS) entry which is preliminary data.</text>
</comment>
<keyword evidence="3" id="KW-0808">Transferase</keyword>
<dbReference type="PANTHER" id="PTHR22916:SF3">
    <property type="entry name" value="UDP-GLCNAC:BETAGAL BETA-1,3-N-ACETYLGLUCOSAMINYLTRANSFERASE-LIKE PROTEIN 1"/>
    <property type="match status" value="1"/>
</dbReference>
<dbReference type="PANTHER" id="PTHR22916">
    <property type="entry name" value="GLYCOSYLTRANSFERASE"/>
    <property type="match status" value="1"/>
</dbReference>
<gene>
    <name evidence="3" type="ORF">EJA10_10515</name>
</gene>
<dbReference type="AlphaFoldDB" id="A0A427TRJ5"/>
<sequence>MKFTIIIPAFNAEKYIKEAVESLINQTLDFTQYCEVIIVDDGSTDQTGAICKSYRDLYPGNIKYIYSENFGPGNARNLGLEAVSEDTDYIGFLDADDYLSEDTLKEVSSFFNKNTEVQLAVIPIYHFENTDTPHRLNYRFEKGTRVIDITKEYKAIQFHIGGCFFKSQQFVGQGKYRFRKDLMFWEDAYLINTLLMRSKRYGVIAEPKYYYRKRSEKDSLVDLAWYKKSRYTDVLRKCYKGMINESLRLFKRIIPYTQFLIIYHLKLFLYPKNNGIIFKVLDKKEQEEFFQLLAELLQTLEPKYIKIQDMGKIYKDYLLSLRKNGWPYQPAKKSLGQHNVKLLYSKYRGLYWKIQGLFINEVYKMKADDQLFIKRDNKTIYLPKENLPYKNRVIWGSVIRDYENTGFEAKVPINWYKFQFGIKTSNRTYLLNEVNLINRTLKRLSLID</sequence>
<name>A0A427TRJ5_9BACI</name>
<evidence type="ECO:0000313" key="3">
    <source>
        <dbReference type="EMBL" id="RSD26975.1"/>
    </source>
</evidence>
<dbReference type="InterPro" id="IPR001173">
    <property type="entry name" value="Glyco_trans_2-like"/>
</dbReference>
<dbReference type="Pfam" id="PF00535">
    <property type="entry name" value="Glycos_transf_2"/>
    <property type="match status" value="1"/>
</dbReference>
<reference evidence="4" key="1">
    <citation type="submission" date="2018-12" db="EMBL/GenBank/DDBJ databases">
        <title>Bacillus chawlae sp. nov., Bacillus glennii sp. nov., and Bacillus saganii sp. nov. Isolated from the Vehicle Assembly Building at Kennedy Space Center where the Viking Spacecraft were Assembled.</title>
        <authorList>
            <person name="Seuylemezian A."/>
            <person name="Vaishampayan P."/>
        </authorList>
    </citation>
    <scope>NUCLEOTIDE SEQUENCE [LARGE SCALE GENOMIC DNA]</scope>
    <source>
        <strain evidence="4">DSM 13966</strain>
    </source>
</reference>
<evidence type="ECO:0000259" key="2">
    <source>
        <dbReference type="Pfam" id="PF00535"/>
    </source>
</evidence>
<dbReference type="SUPFAM" id="SSF53448">
    <property type="entry name" value="Nucleotide-diphospho-sugar transferases"/>
    <property type="match status" value="1"/>
</dbReference>
<dbReference type="EMBL" id="RSFW01000013">
    <property type="protein sequence ID" value="RSD26975.1"/>
    <property type="molecule type" value="Genomic_DNA"/>
</dbReference>
<dbReference type="RefSeq" id="WP_125479966.1">
    <property type="nucleotide sequence ID" value="NZ_RSFW01000013.1"/>
</dbReference>
<evidence type="ECO:0000256" key="1">
    <source>
        <dbReference type="ARBA" id="ARBA00006739"/>
    </source>
</evidence>
<protein>
    <submittedName>
        <fullName evidence="3">Glycosyltransferase family 2 protein</fullName>
    </submittedName>
</protein>
<evidence type="ECO:0000313" key="4">
    <source>
        <dbReference type="Proteomes" id="UP000279911"/>
    </source>
</evidence>
<feature type="domain" description="Glycosyltransferase 2-like" evidence="2">
    <location>
        <begin position="4"/>
        <end position="165"/>
    </location>
</feature>
<dbReference type="Proteomes" id="UP000279911">
    <property type="component" value="Unassembled WGS sequence"/>
</dbReference>
<dbReference type="CDD" id="cd00761">
    <property type="entry name" value="Glyco_tranf_GTA_type"/>
    <property type="match status" value="1"/>
</dbReference>